<feature type="domain" description="Large ribosomal subunit protein bL25 L25" evidence="7">
    <location>
        <begin position="8"/>
        <end position="94"/>
    </location>
</feature>
<dbReference type="CDD" id="cd00495">
    <property type="entry name" value="Ribosomal_L25_TL5_CTC"/>
    <property type="match status" value="1"/>
</dbReference>
<protein>
    <recommendedName>
        <fullName evidence="5">Large ribosomal subunit protein bL25</fullName>
    </recommendedName>
    <alternativeName>
        <fullName evidence="5">General stress protein CTC</fullName>
    </alternativeName>
</protein>
<dbReference type="GO" id="GO:0022625">
    <property type="term" value="C:cytosolic large ribosomal subunit"/>
    <property type="evidence" value="ECO:0007669"/>
    <property type="project" value="TreeGrafter"/>
</dbReference>
<dbReference type="EMBL" id="CP039690">
    <property type="protein sequence ID" value="QCI63438.1"/>
    <property type="molecule type" value="Genomic_DNA"/>
</dbReference>
<gene>
    <name evidence="5" type="primary">rplY</name>
    <name evidence="5" type="synonym">ctc</name>
    <name evidence="9" type="ORF">E8M01_03805</name>
</gene>
<dbReference type="NCBIfam" id="TIGR00731">
    <property type="entry name" value="bL25_bact_ctc"/>
    <property type="match status" value="1"/>
</dbReference>
<evidence type="ECO:0000256" key="1">
    <source>
        <dbReference type="ARBA" id="ARBA00022730"/>
    </source>
</evidence>
<dbReference type="KEGG" id="pstg:E8M01_03805"/>
<keyword evidence="3 5" id="KW-0689">Ribosomal protein</keyword>
<keyword evidence="1 5" id="KW-0699">rRNA-binding</keyword>
<feature type="region of interest" description="Disordered" evidence="6">
    <location>
        <begin position="191"/>
        <end position="212"/>
    </location>
</feature>
<keyword evidence="4 5" id="KW-0687">Ribonucleoprotein</keyword>
<dbReference type="PANTHER" id="PTHR33284:SF1">
    <property type="entry name" value="RIBOSOMAL PROTEIN L25_GLN-TRNA SYNTHETASE, ANTI-CODON-BINDING DOMAIN-CONTAINING PROTEIN"/>
    <property type="match status" value="1"/>
</dbReference>
<dbReference type="RefSeq" id="WP_136958896.1">
    <property type="nucleotide sequence ID" value="NZ_CP039690.1"/>
</dbReference>
<feature type="compositionally biased region" description="Low complexity" evidence="6">
    <location>
        <begin position="197"/>
        <end position="212"/>
    </location>
</feature>
<comment type="similarity">
    <text evidence="5">Belongs to the bacterial ribosomal protein bL25 family. CTC subfamily.</text>
</comment>
<evidence type="ECO:0000256" key="6">
    <source>
        <dbReference type="SAM" id="MobiDB-lite"/>
    </source>
</evidence>
<dbReference type="InterPro" id="IPR029751">
    <property type="entry name" value="Ribosomal_L25_dom"/>
</dbReference>
<dbReference type="AlphaFoldDB" id="A0A4D7AX81"/>
<name>A0A4D7AX81_9HYPH</name>
<dbReference type="InterPro" id="IPR020056">
    <property type="entry name" value="Rbsml_bL25/Gln-tRNA_synth_N"/>
</dbReference>
<evidence type="ECO:0000259" key="7">
    <source>
        <dbReference type="Pfam" id="PF01386"/>
    </source>
</evidence>
<dbReference type="NCBIfam" id="NF004128">
    <property type="entry name" value="PRK05618.1-2"/>
    <property type="match status" value="1"/>
</dbReference>
<evidence type="ECO:0000256" key="3">
    <source>
        <dbReference type="ARBA" id="ARBA00022980"/>
    </source>
</evidence>
<organism evidence="9 10">
    <name type="scientific">Phreatobacter stygius</name>
    <dbReference type="NCBI Taxonomy" id="1940610"/>
    <lineage>
        <taxon>Bacteria</taxon>
        <taxon>Pseudomonadati</taxon>
        <taxon>Pseudomonadota</taxon>
        <taxon>Alphaproteobacteria</taxon>
        <taxon>Hyphomicrobiales</taxon>
        <taxon>Phreatobacteraceae</taxon>
        <taxon>Phreatobacter</taxon>
    </lineage>
</organism>
<keyword evidence="2 5" id="KW-0694">RNA-binding</keyword>
<sequence>MAAINQMSATVRANGGKGAARAERRLGRVPGVIYGDKKSPVLISLDYKTLHQRIYAGHFLSTVFELEVDGQKHRVIPRDYQLDPVKDFPIHVDFLRLGVGAEITVDIPIHVKGADVSPGVKRGGAINLVEHSITLLCKADSIPEAVDIDVSELNLGSSIHLNDIVLPAGARATAKDNPTLLSIVAPSGFAEPEETPAADAPAAAAAAPAAKK</sequence>
<proteinExistence type="inferred from homology"/>
<dbReference type="HAMAP" id="MF_01334">
    <property type="entry name" value="Ribosomal_bL25_CTC"/>
    <property type="match status" value="1"/>
</dbReference>
<dbReference type="Gene3D" id="2.170.120.20">
    <property type="entry name" value="Ribosomal protein L25, beta domain"/>
    <property type="match status" value="1"/>
</dbReference>
<dbReference type="InterPro" id="IPR001021">
    <property type="entry name" value="Ribosomal_bL25_long"/>
</dbReference>
<accession>A0A4D7AX81</accession>
<dbReference type="Pfam" id="PF14693">
    <property type="entry name" value="Ribosomal_TL5_C"/>
    <property type="match status" value="1"/>
</dbReference>
<dbReference type="OrthoDB" id="9806411at2"/>
<dbReference type="InterPro" id="IPR020057">
    <property type="entry name" value="Ribosomal_bL25_b-dom"/>
</dbReference>
<comment type="function">
    <text evidence="5">This is one of the proteins that binds to the 5S RNA in the ribosome where it forms part of the central protuberance.</text>
</comment>
<evidence type="ECO:0000313" key="9">
    <source>
        <dbReference type="EMBL" id="QCI63438.1"/>
    </source>
</evidence>
<reference evidence="9 10" key="1">
    <citation type="submission" date="2019-04" db="EMBL/GenBank/DDBJ databases">
        <title>Phreatobacter aquaticus sp. nov.</title>
        <authorList>
            <person name="Choi A."/>
        </authorList>
    </citation>
    <scope>NUCLEOTIDE SEQUENCE [LARGE SCALE GENOMIC DNA]</scope>
    <source>
        <strain evidence="9 10">KCTC 52518</strain>
    </source>
</reference>
<evidence type="ECO:0000259" key="8">
    <source>
        <dbReference type="Pfam" id="PF14693"/>
    </source>
</evidence>
<comment type="subunit">
    <text evidence="5">Part of the 50S ribosomal subunit; part of the 5S rRNA/L5/L18/L25 subcomplex. Contacts the 5S rRNA. Binds to the 5S rRNA independently of L5 and L18.</text>
</comment>
<dbReference type="GO" id="GO:0003735">
    <property type="term" value="F:structural constituent of ribosome"/>
    <property type="evidence" value="ECO:0007669"/>
    <property type="project" value="InterPro"/>
</dbReference>
<dbReference type="Pfam" id="PF01386">
    <property type="entry name" value="Ribosomal_L25p"/>
    <property type="match status" value="1"/>
</dbReference>
<dbReference type="GO" id="GO:0006412">
    <property type="term" value="P:translation"/>
    <property type="evidence" value="ECO:0007669"/>
    <property type="project" value="UniProtKB-UniRule"/>
</dbReference>
<evidence type="ECO:0000256" key="4">
    <source>
        <dbReference type="ARBA" id="ARBA00023274"/>
    </source>
</evidence>
<dbReference type="InterPro" id="IPR011035">
    <property type="entry name" value="Ribosomal_bL25/Gln-tRNA_synth"/>
</dbReference>
<dbReference type="InterPro" id="IPR037121">
    <property type="entry name" value="Ribosomal_bL25_C"/>
</dbReference>
<dbReference type="SUPFAM" id="SSF50715">
    <property type="entry name" value="Ribosomal protein L25-like"/>
    <property type="match status" value="1"/>
</dbReference>
<dbReference type="Proteomes" id="UP000298781">
    <property type="component" value="Chromosome"/>
</dbReference>
<dbReference type="GO" id="GO:0008097">
    <property type="term" value="F:5S rRNA binding"/>
    <property type="evidence" value="ECO:0007669"/>
    <property type="project" value="InterPro"/>
</dbReference>
<evidence type="ECO:0000313" key="10">
    <source>
        <dbReference type="Proteomes" id="UP000298781"/>
    </source>
</evidence>
<feature type="domain" description="Large ribosomal subunit protein bL25 beta" evidence="8">
    <location>
        <begin position="102"/>
        <end position="186"/>
    </location>
</feature>
<evidence type="ECO:0000256" key="2">
    <source>
        <dbReference type="ARBA" id="ARBA00022884"/>
    </source>
</evidence>
<keyword evidence="10" id="KW-1185">Reference proteome</keyword>
<dbReference type="Gene3D" id="2.40.240.10">
    <property type="entry name" value="Ribosomal Protein L25, Chain P"/>
    <property type="match status" value="1"/>
</dbReference>
<dbReference type="PANTHER" id="PTHR33284">
    <property type="entry name" value="RIBOSOMAL PROTEIN L25/GLN-TRNA SYNTHETASE, ANTI-CODON-BINDING DOMAIN-CONTAINING PROTEIN"/>
    <property type="match status" value="1"/>
</dbReference>
<evidence type="ECO:0000256" key="5">
    <source>
        <dbReference type="HAMAP-Rule" id="MF_01334"/>
    </source>
</evidence>
<dbReference type="InterPro" id="IPR020930">
    <property type="entry name" value="Ribosomal_uL5_bac-type"/>
</dbReference>